<comment type="similarity">
    <text evidence="3 8">Belongs to the LTA synthase family.</text>
</comment>
<organism evidence="11 12">
    <name type="scientific">Thermobacillus xylanilyticus</name>
    <dbReference type="NCBI Taxonomy" id="76633"/>
    <lineage>
        <taxon>Bacteria</taxon>
        <taxon>Bacillati</taxon>
        <taxon>Bacillota</taxon>
        <taxon>Bacilli</taxon>
        <taxon>Bacillales</taxon>
        <taxon>Paenibacillaceae</taxon>
        <taxon>Thermobacillus</taxon>
    </lineage>
</organism>
<keyword evidence="4 8" id="KW-1003">Cell membrane</keyword>
<dbReference type="RefSeq" id="WP_213484486.1">
    <property type="nucleotide sequence ID" value="NZ_CAJRAY010000043.1"/>
</dbReference>
<comment type="pathway">
    <text evidence="2">Cell wall biogenesis; lipoteichoic acid biosynthesis.</text>
</comment>
<evidence type="ECO:0000259" key="10">
    <source>
        <dbReference type="Pfam" id="PF00884"/>
    </source>
</evidence>
<proteinExistence type="inferred from homology"/>
<evidence type="ECO:0000256" key="1">
    <source>
        <dbReference type="ARBA" id="ARBA00004651"/>
    </source>
</evidence>
<feature type="transmembrane region" description="Helical" evidence="9">
    <location>
        <begin position="113"/>
        <end position="132"/>
    </location>
</feature>
<evidence type="ECO:0000256" key="2">
    <source>
        <dbReference type="ARBA" id="ARBA00004936"/>
    </source>
</evidence>
<dbReference type="PANTHER" id="PTHR47371:SF3">
    <property type="entry name" value="PHOSPHOGLYCEROL TRANSFERASE I"/>
    <property type="match status" value="1"/>
</dbReference>
<dbReference type="SUPFAM" id="SSF53649">
    <property type="entry name" value="Alkaline phosphatase-like"/>
    <property type="match status" value="1"/>
</dbReference>
<dbReference type="InterPro" id="IPR017850">
    <property type="entry name" value="Alkaline_phosphatase_core_sf"/>
</dbReference>
<gene>
    <name evidence="11" type="primary">txxe 2037</name>
    <name evidence="11" type="ORF">TXXE_09905</name>
</gene>
<evidence type="ECO:0000256" key="4">
    <source>
        <dbReference type="ARBA" id="ARBA00022475"/>
    </source>
</evidence>
<dbReference type="PANTHER" id="PTHR47371">
    <property type="entry name" value="LIPOTEICHOIC ACID SYNTHASE"/>
    <property type="match status" value="1"/>
</dbReference>
<evidence type="ECO:0000313" key="12">
    <source>
        <dbReference type="Proteomes" id="UP000681526"/>
    </source>
</evidence>
<dbReference type="InterPro" id="IPR000917">
    <property type="entry name" value="Sulfatase_N"/>
</dbReference>
<comment type="subcellular location">
    <subcellularLocation>
        <location evidence="1">Cell membrane</location>
        <topology evidence="1">Multi-pass membrane protein</topology>
    </subcellularLocation>
</comment>
<protein>
    <submittedName>
        <fullName evidence="11">Sulfatase</fullName>
    </submittedName>
</protein>
<dbReference type="Gene3D" id="3.30.1120.170">
    <property type="match status" value="1"/>
</dbReference>
<evidence type="ECO:0000313" key="11">
    <source>
        <dbReference type="EMBL" id="CAG5086329.1"/>
    </source>
</evidence>
<comment type="caution">
    <text evidence="11">The sequence shown here is derived from an EMBL/GenBank/DDBJ whole genome shotgun (WGS) entry which is preliminary data.</text>
</comment>
<sequence length="633" mass="71137">MNERVREALRSPFAVFTVLLAVKFYMASSVVFDGSVWNPLITSLPSVWAAFALIELLADKRKTLAYAIVDLIYTCVYFAVIMYYKYFGIIVTYHAFSQIGQVKEVKGSVFQLMHPYFLLIFADLVVIALLAARHRGFRRWASRPRPSRAYRMGAAVLFIVMLVICALQVVPNRGIVNELARAERMGIINYEVDVMLTSRREALLEPSVVTPAAVREVKRLQQTAVPAYWSAAGGRHVIFIQLEAFQTILLDLKVDGVEVTPVLNRLKEEGVYFPRFFQQVGAGNTSDAEYTANTSLLTPPAGAASETYGRKALPSLPKLLHARGYETVTFHTNDVKFWHRDALYPALGFDRYYDQQFFRDEDFVHFGSSDEVLYRKSVAELKALADEGQKVYANLISMSAHHPFNLPAHKDTFDLPERFRGTFVGDYLRSQHYADKALGLFSEEMKAAGLWENSLIVIYGDHMGMPVYSLTKEDRSLLKELLGRTYGYYDMLRVPLLIIAPGALEPQTIETVGGQTDIMPTVANLVGVRLDGSVVFGQDLLNYRSNLLPIRYYLPTGSFINDYAIFVPGERFEDGTVYPLDGGKPAGTDSVGADGSPLVTEDEYRRALDLFRMSHSYVSQLPERPQEGGRQSS</sequence>
<evidence type="ECO:0000256" key="3">
    <source>
        <dbReference type="ARBA" id="ARBA00009983"/>
    </source>
</evidence>
<dbReference type="Proteomes" id="UP000681526">
    <property type="component" value="Unassembled WGS sequence"/>
</dbReference>
<dbReference type="CDD" id="cd16015">
    <property type="entry name" value="LTA_synthase"/>
    <property type="match status" value="1"/>
</dbReference>
<evidence type="ECO:0000256" key="7">
    <source>
        <dbReference type="ARBA" id="ARBA00023136"/>
    </source>
</evidence>
<feature type="transmembrane region" description="Helical" evidence="9">
    <location>
        <begin position="12"/>
        <end position="31"/>
    </location>
</feature>
<evidence type="ECO:0000256" key="5">
    <source>
        <dbReference type="ARBA" id="ARBA00022692"/>
    </source>
</evidence>
<dbReference type="InterPro" id="IPR050448">
    <property type="entry name" value="OpgB/LTA_synthase_biosynth"/>
</dbReference>
<feature type="transmembrane region" description="Helical" evidence="9">
    <location>
        <begin position="152"/>
        <end position="170"/>
    </location>
</feature>
<keyword evidence="6 9" id="KW-1133">Transmembrane helix</keyword>
<dbReference type="Pfam" id="PF00884">
    <property type="entry name" value="Sulfatase"/>
    <property type="match status" value="1"/>
</dbReference>
<name>A0ABN7S1A5_THEXY</name>
<dbReference type="Gene3D" id="3.40.720.10">
    <property type="entry name" value="Alkaline Phosphatase, subunit A"/>
    <property type="match status" value="1"/>
</dbReference>
<feature type="transmembrane region" description="Helical" evidence="9">
    <location>
        <begin position="64"/>
        <end position="84"/>
    </location>
</feature>
<accession>A0ABN7S1A5</accession>
<dbReference type="InterPro" id="IPR012160">
    <property type="entry name" value="LtaS-like"/>
</dbReference>
<reference evidence="11 12" key="1">
    <citation type="submission" date="2021-04" db="EMBL/GenBank/DDBJ databases">
        <authorList>
            <person name="Rakotoarivonina H."/>
        </authorList>
    </citation>
    <scope>NUCLEOTIDE SEQUENCE [LARGE SCALE GENOMIC DNA]</scope>
    <source>
        <strain evidence="11 12">XE</strain>
    </source>
</reference>
<evidence type="ECO:0000256" key="6">
    <source>
        <dbReference type="ARBA" id="ARBA00022989"/>
    </source>
</evidence>
<keyword evidence="5 9" id="KW-0812">Transmembrane</keyword>
<feature type="transmembrane region" description="Helical" evidence="9">
    <location>
        <begin position="37"/>
        <end position="57"/>
    </location>
</feature>
<dbReference type="EMBL" id="CAJRAY010000043">
    <property type="protein sequence ID" value="CAG5086329.1"/>
    <property type="molecule type" value="Genomic_DNA"/>
</dbReference>
<evidence type="ECO:0000256" key="9">
    <source>
        <dbReference type="SAM" id="Phobius"/>
    </source>
</evidence>
<keyword evidence="7 8" id="KW-0472">Membrane</keyword>
<dbReference type="PIRSF" id="PIRSF005091">
    <property type="entry name" value="Mmb_sulf_HI1246"/>
    <property type="match status" value="1"/>
</dbReference>
<feature type="domain" description="Sulfatase N-terminal" evidence="10">
    <location>
        <begin position="236"/>
        <end position="528"/>
    </location>
</feature>
<keyword evidence="12" id="KW-1185">Reference proteome</keyword>
<evidence type="ECO:0000256" key="8">
    <source>
        <dbReference type="PIRNR" id="PIRNR005091"/>
    </source>
</evidence>